<evidence type="ECO:0000256" key="2">
    <source>
        <dbReference type="SAM" id="Phobius"/>
    </source>
</evidence>
<evidence type="ECO:0000313" key="3">
    <source>
        <dbReference type="EMBL" id="KAB7498636.1"/>
    </source>
</evidence>
<evidence type="ECO:0000256" key="1">
    <source>
        <dbReference type="SAM" id="MobiDB-lite"/>
    </source>
</evidence>
<feature type="non-terminal residue" evidence="3">
    <location>
        <position position="1"/>
    </location>
</feature>
<feature type="transmembrane region" description="Helical" evidence="2">
    <location>
        <begin position="12"/>
        <end position="41"/>
    </location>
</feature>
<keyword evidence="2" id="KW-0812">Transmembrane</keyword>
<comment type="caution">
    <text evidence="3">The sequence shown here is derived from an EMBL/GenBank/DDBJ whole genome shotgun (WGS) entry which is preliminary data.</text>
</comment>
<keyword evidence="2" id="KW-1133">Transmembrane helix</keyword>
<dbReference type="EMBL" id="SEYY01019121">
    <property type="protein sequence ID" value="KAB7498636.1"/>
    <property type="molecule type" value="Genomic_DNA"/>
</dbReference>
<dbReference type="AlphaFoldDB" id="A0A5N5SWN1"/>
<keyword evidence="2" id="KW-0472">Membrane</keyword>
<sequence>EVNPTWRQGETIFIWIVFFSRGFVFYIFNLVAIIIAVVASLETFGNESRKRHREERMQQTVYEMTSIATSSQPTNTNFDSFKQQNAYNHNILSSEPEHNESSPSARPSKFSDFEKFQSDSYTNPGFEPCDPSYEEIHFPSDPNAPSISDYEVE</sequence>
<keyword evidence="4" id="KW-1185">Reference proteome</keyword>
<proteinExistence type="predicted"/>
<dbReference type="OrthoDB" id="10410988at2759"/>
<dbReference type="Proteomes" id="UP000326759">
    <property type="component" value="Unassembled WGS sequence"/>
</dbReference>
<feature type="region of interest" description="Disordered" evidence="1">
    <location>
        <begin position="89"/>
        <end position="153"/>
    </location>
</feature>
<evidence type="ECO:0000313" key="4">
    <source>
        <dbReference type="Proteomes" id="UP000326759"/>
    </source>
</evidence>
<accession>A0A5N5SWN1</accession>
<name>A0A5N5SWN1_9CRUS</name>
<organism evidence="3 4">
    <name type="scientific">Armadillidium nasatum</name>
    <dbReference type="NCBI Taxonomy" id="96803"/>
    <lineage>
        <taxon>Eukaryota</taxon>
        <taxon>Metazoa</taxon>
        <taxon>Ecdysozoa</taxon>
        <taxon>Arthropoda</taxon>
        <taxon>Crustacea</taxon>
        <taxon>Multicrustacea</taxon>
        <taxon>Malacostraca</taxon>
        <taxon>Eumalacostraca</taxon>
        <taxon>Peracarida</taxon>
        <taxon>Isopoda</taxon>
        <taxon>Oniscidea</taxon>
        <taxon>Crinocheta</taxon>
        <taxon>Armadillidiidae</taxon>
        <taxon>Armadillidium</taxon>
    </lineage>
</organism>
<protein>
    <submittedName>
        <fullName evidence="3">Uncharacterized protein</fullName>
    </submittedName>
</protein>
<reference evidence="3 4" key="1">
    <citation type="journal article" date="2019" name="PLoS Biol.">
        <title>Sex chromosomes control vertical transmission of feminizing Wolbachia symbionts in an isopod.</title>
        <authorList>
            <person name="Becking T."/>
            <person name="Chebbi M.A."/>
            <person name="Giraud I."/>
            <person name="Moumen B."/>
            <person name="Laverre T."/>
            <person name="Caubet Y."/>
            <person name="Peccoud J."/>
            <person name="Gilbert C."/>
            <person name="Cordaux R."/>
        </authorList>
    </citation>
    <scope>NUCLEOTIDE SEQUENCE [LARGE SCALE GENOMIC DNA]</scope>
    <source>
        <strain evidence="3">ANa2</strain>
        <tissue evidence="3">Whole body excluding digestive tract and cuticle</tissue>
    </source>
</reference>
<gene>
    <name evidence="3" type="ORF">Anas_06894</name>
</gene>